<sequence length="374" mass="40087">MVTAASNRRGLLIRAVACFLVAAVAVLPTTCSAAKAPLAPTTADLPPLQTQGSIKYRTFASNDSEAVPYNVSTFPASRGWNVTTGLGMYGWNFIWRGQARNTARPLIVFFGSSASRCDDVTDPLCILNQGVYEGWPWALRQSSNFSRGVLTDGNFAVLSIVTPYCFNKTSNSVRRNLCSQSYNTHTLKHYRPNIVIDILRQAKVTFGFDESIVVGAGQSMGARGMLRLGTSYPLKAVSVTGGGEGGEGCLTLTNPNVNGKPCTDPIPETMYLANSYANSFVNIYASPGDSVANLTTNVQPSCDAINNAATASGRDSALPPACQLSIQYKPKPVDLPGPTHLLLMRYGYQLQDINFLTKAIGGKEVTFPSSNTAR</sequence>
<organism evidence="2 3">
    <name type="scientific">Tilletia caries</name>
    <name type="common">wheat bunt fungus</name>
    <dbReference type="NCBI Taxonomy" id="13290"/>
    <lineage>
        <taxon>Eukaryota</taxon>
        <taxon>Fungi</taxon>
        <taxon>Dikarya</taxon>
        <taxon>Basidiomycota</taxon>
        <taxon>Ustilaginomycotina</taxon>
        <taxon>Exobasidiomycetes</taxon>
        <taxon>Tilletiales</taxon>
        <taxon>Tilletiaceae</taxon>
        <taxon>Tilletia</taxon>
    </lineage>
</organism>
<evidence type="ECO:0000256" key="1">
    <source>
        <dbReference type="SAM" id="SignalP"/>
    </source>
</evidence>
<reference evidence="2" key="1">
    <citation type="submission" date="2016-04" db="EMBL/GenBank/DDBJ databases">
        <authorList>
            <person name="Nguyen H.D."/>
            <person name="Kesanakurti P."/>
            <person name="Cullis J."/>
            <person name="Levesque C.A."/>
            <person name="Hambleton S."/>
        </authorList>
    </citation>
    <scope>NUCLEOTIDE SEQUENCE</scope>
    <source>
        <strain evidence="2">DAOMC 238032</strain>
    </source>
</reference>
<feature type="chain" id="PRO_5035724234" description="Feruloyl esterase" evidence="1">
    <location>
        <begin position="34"/>
        <end position="374"/>
    </location>
</feature>
<evidence type="ECO:0000313" key="2">
    <source>
        <dbReference type="EMBL" id="KAE8249876.1"/>
    </source>
</evidence>
<reference evidence="2" key="2">
    <citation type="journal article" date="2019" name="IMA Fungus">
        <title>Genome sequencing and comparison of five Tilletia species to identify candidate genes for the detection of regulated species infecting wheat.</title>
        <authorList>
            <person name="Nguyen H.D.T."/>
            <person name="Sultana T."/>
            <person name="Kesanakurti P."/>
            <person name="Hambleton S."/>
        </authorList>
    </citation>
    <scope>NUCLEOTIDE SEQUENCE</scope>
    <source>
        <strain evidence="2">DAOMC 238032</strain>
    </source>
</reference>
<dbReference type="Proteomes" id="UP000077671">
    <property type="component" value="Unassembled WGS sequence"/>
</dbReference>
<protein>
    <recommendedName>
        <fullName evidence="4">Feruloyl esterase</fullName>
    </recommendedName>
</protein>
<gene>
    <name evidence="2" type="ORF">A4X03_0g6550</name>
</gene>
<keyword evidence="1" id="KW-0732">Signal</keyword>
<dbReference type="AlphaFoldDB" id="A0A8T8SWI1"/>
<comment type="caution">
    <text evidence="2">The sequence shown here is derived from an EMBL/GenBank/DDBJ whole genome shotgun (WGS) entry which is preliminary data.</text>
</comment>
<proteinExistence type="predicted"/>
<evidence type="ECO:0008006" key="4">
    <source>
        <dbReference type="Google" id="ProtNLM"/>
    </source>
</evidence>
<evidence type="ECO:0000313" key="3">
    <source>
        <dbReference type="Proteomes" id="UP000077671"/>
    </source>
</evidence>
<dbReference type="EMBL" id="LWDD02001285">
    <property type="protein sequence ID" value="KAE8249876.1"/>
    <property type="molecule type" value="Genomic_DNA"/>
</dbReference>
<accession>A0A8T8SWI1</accession>
<feature type="signal peptide" evidence="1">
    <location>
        <begin position="1"/>
        <end position="33"/>
    </location>
</feature>
<name>A0A8T8SWI1_9BASI</name>